<accession>A0A9P5UDM7</accession>
<feature type="compositionally biased region" description="Low complexity" evidence="1">
    <location>
        <begin position="23"/>
        <end position="38"/>
    </location>
</feature>
<sequence length="278" mass="30819">MSASVSGVLSALPSPTNSSAFIQPNEASNSNSSSSAAQIIEEPSFSAIQSLRNDPPSPPPSVDPMTSLELRLRLLESLLVGFDVNSGQKGKGKLELLGPEKNETLFKSAETIKRTVDKYVEGNDTLKKFTSHYDQYAQYLTPAFALGLDRPAYEDHLGSTSDLLMYLHDMESDIRSADTDMRDIDELLKRGVLEAGKLPTYVDIEPRLAALVKVEEENRDRADALERRVAGIMENHAVYIDALSELFVAWDDAIIDAENRVAKMERDKEERRRLGLDS</sequence>
<feature type="region of interest" description="Disordered" evidence="1">
    <location>
        <begin position="1"/>
        <end position="38"/>
    </location>
</feature>
<dbReference type="GO" id="GO:0005869">
    <property type="term" value="C:dynactin complex"/>
    <property type="evidence" value="ECO:0007669"/>
    <property type="project" value="InterPro"/>
</dbReference>
<dbReference type="Proteomes" id="UP000772434">
    <property type="component" value="Unassembled WGS sequence"/>
</dbReference>
<evidence type="ECO:0000256" key="1">
    <source>
        <dbReference type="SAM" id="MobiDB-lite"/>
    </source>
</evidence>
<protein>
    <submittedName>
        <fullName evidence="2">Uncharacterized protein</fullName>
    </submittedName>
</protein>
<gene>
    <name evidence="2" type="ORF">BDP27DRAFT_1213009</name>
</gene>
<organism evidence="2 3">
    <name type="scientific">Rhodocollybia butyracea</name>
    <dbReference type="NCBI Taxonomy" id="206335"/>
    <lineage>
        <taxon>Eukaryota</taxon>
        <taxon>Fungi</taxon>
        <taxon>Dikarya</taxon>
        <taxon>Basidiomycota</taxon>
        <taxon>Agaricomycotina</taxon>
        <taxon>Agaricomycetes</taxon>
        <taxon>Agaricomycetidae</taxon>
        <taxon>Agaricales</taxon>
        <taxon>Marasmiineae</taxon>
        <taxon>Omphalotaceae</taxon>
        <taxon>Rhodocollybia</taxon>
    </lineage>
</organism>
<dbReference type="EMBL" id="JADNRY010000010">
    <property type="protein sequence ID" value="KAF9075317.1"/>
    <property type="molecule type" value="Genomic_DNA"/>
</dbReference>
<dbReference type="InterPro" id="IPR009991">
    <property type="entry name" value="DCTN3"/>
</dbReference>
<evidence type="ECO:0000313" key="3">
    <source>
        <dbReference type="Proteomes" id="UP000772434"/>
    </source>
</evidence>
<dbReference type="GO" id="GO:0061640">
    <property type="term" value="P:cytoskeleton-dependent cytokinesis"/>
    <property type="evidence" value="ECO:0007669"/>
    <property type="project" value="InterPro"/>
</dbReference>
<keyword evidence="3" id="KW-1185">Reference proteome</keyword>
<dbReference type="Pfam" id="PF07426">
    <property type="entry name" value="Dynactin_p22"/>
    <property type="match status" value="1"/>
</dbReference>
<evidence type="ECO:0000313" key="2">
    <source>
        <dbReference type="EMBL" id="KAF9075317.1"/>
    </source>
</evidence>
<comment type="caution">
    <text evidence="2">The sequence shown here is derived from an EMBL/GenBank/DDBJ whole genome shotgun (WGS) entry which is preliminary data.</text>
</comment>
<dbReference type="OrthoDB" id="16729at2759"/>
<proteinExistence type="predicted"/>
<feature type="compositionally biased region" description="Polar residues" evidence="1">
    <location>
        <begin position="1"/>
        <end position="22"/>
    </location>
</feature>
<name>A0A9P5UDM7_9AGAR</name>
<reference evidence="2" key="1">
    <citation type="submission" date="2020-11" db="EMBL/GenBank/DDBJ databases">
        <authorList>
            <consortium name="DOE Joint Genome Institute"/>
            <person name="Ahrendt S."/>
            <person name="Riley R."/>
            <person name="Andreopoulos W."/>
            <person name="Labutti K."/>
            <person name="Pangilinan J."/>
            <person name="Ruiz-Duenas F.J."/>
            <person name="Barrasa J.M."/>
            <person name="Sanchez-Garcia M."/>
            <person name="Camarero S."/>
            <person name="Miyauchi S."/>
            <person name="Serrano A."/>
            <person name="Linde D."/>
            <person name="Babiker R."/>
            <person name="Drula E."/>
            <person name="Ayuso-Fernandez I."/>
            <person name="Pacheco R."/>
            <person name="Padilla G."/>
            <person name="Ferreira P."/>
            <person name="Barriuso J."/>
            <person name="Kellner H."/>
            <person name="Castanera R."/>
            <person name="Alfaro M."/>
            <person name="Ramirez L."/>
            <person name="Pisabarro A.G."/>
            <person name="Kuo A."/>
            <person name="Tritt A."/>
            <person name="Lipzen A."/>
            <person name="He G."/>
            <person name="Yan M."/>
            <person name="Ng V."/>
            <person name="Cullen D."/>
            <person name="Martin F."/>
            <person name="Rosso M.-N."/>
            <person name="Henrissat B."/>
            <person name="Hibbett D."/>
            <person name="Martinez A.T."/>
            <person name="Grigoriev I.V."/>
        </authorList>
    </citation>
    <scope>NUCLEOTIDE SEQUENCE</scope>
    <source>
        <strain evidence="2">AH 40177</strain>
    </source>
</reference>
<dbReference type="AlphaFoldDB" id="A0A9P5UDM7"/>